<feature type="transmembrane region" description="Helical" evidence="1">
    <location>
        <begin position="140"/>
        <end position="165"/>
    </location>
</feature>
<dbReference type="Proteomes" id="UP000217785">
    <property type="component" value="Unassembled WGS sequence"/>
</dbReference>
<gene>
    <name evidence="2" type="ORF">EFBL_3533</name>
</gene>
<protein>
    <recommendedName>
        <fullName evidence="4">DUF2953 domain-containing protein</fullName>
    </recommendedName>
</protein>
<reference evidence="3" key="1">
    <citation type="submission" date="2017-07" db="EMBL/GenBank/DDBJ databases">
        <title>Draft genome sequence of Effusibacillus lacus strain skLN1.</title>
        <authorList>
            <person name="Watanabe M."/>
            <person name="Kojima H."/>
            <person name="Fukui M."/>
        </authorList>
    </citation>
    <scope>NUCLEOTIDE SEQUENCE [LARGE SCALE GENOMIC DNA]</scope>
    <source>
        <strain evidence="3">skLN1</strain>
    </source>
</reference>
<proteinExistence type="predicted"/>
<keyword evidence="1" id="KW-0812">Transmembrane</keyword>
<dbReference type="InterPro" id="IPR021338">
    <property type="entry name" value="DUF2953"/>
</dbReference>
<accession>A0A292YEP9</accession>
<keyword evidence="1" id="KW-0472">Membrane</keyword>
<evidence type="ECO:0008006" key="4">
    <source>
        <dbReference type="Google" id="ProtNLM"/>
    </source>
</evidence>
<organism evidence="2 3">
    <name type="scientific">Effusibacillus lacus</name>
    <dbReference type="NCBI Taxonomy" id="1348429"/>
    <lineage>
        <taxon>Bacteria</taxon>
        <taxon>Bacillati</taxon>
        <taxon>Bacillota</taxon>
        <taxon>Bacilli</taxon>
        <taxon>Bacillales</taxon>
        <taxon>Alicyclobacillaceae</taxon>
        <taxon>Effusibacillus</taxon>
    </lineage>
</organism>
<keyword evidence="3" id="KW-1185">Reference proteome</keyword>
<feature type="transmembrane region" description="Helical" evidence="1">
    <location>
        <begin position="191"/>
        <end position="211"/>
    </location>
</feature>
<dbReference type="OrthoDB" id="1683589at2"/>
<feature type="transmembrane region" description="Helical" evidence="1">
    <location>
        <begin position="38"/>
        <end position="57"/>
    </location>
</feature>
<dbReference type="RefSeq" id="WP_096184004.1">
    <property type="nucleotide sequence ID" value="NZ_BDUF01000109.1"/>
</dbReference>
<dbReference type="EMBL" id="BDUF01000109">
    <property type="protein sequence ID" value="GAX91842.1"/>
    <property type="molecule type" value="Genomic_DNA"/>
</dbReference>
<name>A0A292YEP9_9BACL</name>
<dbReference type="Pfam" id="PF11167">
    <property type="entry name" value="DUF2953"/>
    <property type="match status" value="1"/>
</dbReference>
<keyword evidence="1" id="KW-1133">Transmembrane helix</keyword>
<evidence type="ECO:0000256" key="1">
    <source>
        <dbReference type="SAM" id="Phobius"/>
    </source>
</evidence>
<sequence>MNWVWTVLILVGVLMLLICLLPVQVKLRYSREGEDDHLLVQIITLFGLFKYTVEIPVMKIVMNRNKKVKINSELETGFGEEANQQRIGLSVTLRKIRKIIRVQNELTEHLFRFTSRVRKMTKVFRITDIKWKTELGTGDAAMTGTAAGVVWSAKGMVIGIMSHYFSLRTKPRLIVQPDFHELKLSTSVDCIIRFWVGQAIVAGIQMAFYLLREGKKTWQIIRSRV</sequence>
<evidence type="ECO:0000313" key="3">
    <source>
        <dbReference type="Proteomes" id="UP000217785"/>
    </source>
</evidence>
<dbReference type="AlphaFoldDB" id="A0A292YEP9"/>
<comment type="caution">
    <text evidence="2">The sequence shown here is derived from an EMBL/GenBank/DDBJ whole genome shotgun (WGS) entry which is preliminary data.</text>
</comment>
<evidence type="ECO:0000313" key="2">
    <source>
        <dbReference type="EMBL" id="GAX91842.1"/>
    </source>
</evidence>